<protein>
    <submittedName>
        <fullName evidence="2">Uncharacterized protein</fullName>
    </submittedName>
</protein>
<gene>
    <name evidence="2" type="ORF">R3P38DRAFT_3201364</name>
</gene>
<organism evidence="2 3">
    <name type="scientific">Favolaschia claudopus</name>
    <dbReference type="NCBI Taxonomy" id="2862362"/>
    <lineage>
        <taxon>Eukaryota</taxon>
        <taxon>Fungi</taxon>
        <taxon>Dikarya</taxon>
        <taxon>Basidiomycota</taxon>
        <taxon>Agaricomycotina</taxon>
        <taxon>Agaricomycetes</taxon>
        <taxon>Agaricomycetidae</taxon>
        <taxon>Agaricales</taxon>
        <taxon>Marasmiineae</taxon>
        <taxon>Mycenaceae</taxon>
        <taxon>Favolaschia</taxon>
    </lineage>
</organism>
<dbReference type="Proteomes" id="UP001362999">
    <property type="component" value="Unassembled WGS sequence"/>
</dbReference>
<evidence type="ECO:0000256" key="1">
    <source>
        <dbReference type="SAM" id="MobiDB-lite"/>
    </source>
</evidence>
<proteinExistence type="predicted"/>
<feature type="compositionally biased region" description="Acidic residues" evidence="1">
    <location>
        <begin position="130"/>
        <end position="140"/>
    </location>
</feature>
<sequence length="140" mass="16242">MSSEDDADEVINRDNQKLIVTVRIIRKCGWRADLVRKYVDWIDLARKEDLKIPTKGAPRIRVDEFGPGTPPKGLPRSLYDESYLDQERRFDNDIERTLKINKKDFELLNVVASQLRIGEKVDKGKGKATDDDDDDMHDIR</sequence>
<feature type="region of interest" description="Disordered" evidence="1">
    <location>
        <begin position="121"/>
        <end position="140"/>
    </location>
</feature>
<dbReference type="EMBL" id="JAWWNJ010000047">
    <property type="protein sequence ID" value="KAK7017761.1"/>
    <property type="molecule type" value="Genomic_DNA"/>
</dbReference>
<accession>A0AAW0AWA3</accession>
<reference evidence="2 3" key="1">
    <citation type="journal article" date="2024" name="J Genomics">
        <title>Draft genome sequencing and assembly of Favolaschia claudopus CIRM-BRFM 2984 isolated from oak limbs.</title>
        <authorList>
            <person name="Navarro D."/>
            <person name="Drula E."/>
            <person name="Chaduli D."/>
            <person name="Cazenave R."/>
            <person name="Ahrendt S."/>
            <person name="Wang J."/>
            <person name="Lipzen A."/>
            <person name="Daum C."/>
            <person name="Barry K."/>
            <person name="Grigoriev I.V."/>
            <person name="Favel A."/>
            <person name="Rosso M.N."/>
            <person name="Martin F."/>
        </authorList>
    </citation>
    <scope>NUCLEOTIDE SEQUENCE [LARGE SCALE GENOMIC DNA]</scope>
    <source>
        <strain evidence="2 3">CIRM-BRFM 2984</strain>
    </source>
</reference>
<name>A0AAW0AWA3_9AGAR</name>
<comment type="caution">
    <text evidence="2">The sequence shown here is derived from an EMBL/GenBank/DDBJ whole genome shotgun (WGS) entry which is preliminary data.</text>
</comment>
<evidence type="ECO:0000313" key="3">
    <source>
        <dbReference type="Proteomes" id="UP001362999"/>
    </source>
</evidence>
<evidence type="ECO:0000313" key="2">
    <source>
        <dbReference type="EMBL" id="KAK7017761.1"/>
    </source>
</evidence>
<dbReference type="AlphaFoldDB" id="A0AAW0AWA3"/>
<keyword evidence="3" id="KW-1185">Reference proteome</keyword>